<dbReference type="SMART" id="SM00156">
    <property type="entry name" value="PP2Ac"/>
    <property type="match status" value="1"/>
</dbReference>
<dbReference type="InterPro" id="IPR051134">
    <property type="entry name" value="PPP_phosphatase"/>
</dbReference>
<evidence type="ECO:0000256" key="4">
    <source>
        <dbReference type="RuleBase" id="RU004273"/>
    </source>
</evidence>
<name>A0A3P3YPY2_PLABS</name>
<reference evidence="7 8" key="1">
    <citation type="submission" date="2018-03" db="EMBL/GenBank/DDBJ databases">
        <authorList>
            <person name="Fogelqvist J."/>
        </authorList>
    </citation>
    <scope>NUCLEOTIDE SEQUENCE [LARGE SCALE GENOMIC DNA]</scope>
</reference>
<feature type="domain" description="Serine/threonine specific protein phosphatases" evidence="6">
    <location>
        <begin position="217"/>
        <end position="222"/>
    </location>
</feature>
<dbReference type="PANTHER" id="PTHR45668:SF9">
    <property type="entry name" value="SERINE_THREONINE-PROTEIN PHOSPHATASE 7"/>
    <property type="match status" value="1"/>
</dbReference>
<evidence type="ECO:0000259" key="6">
    <source>
        <dbReference type="PROSITE" id="PS00125"/>
    </source>
</evidence>
<dbReference type="Pfam" id="PF00149">
    <property type="entry name" value="Metallophos"/>
    <property type="match status" value="1"/>
</dbReference>
<keyword evidence="3" id="KW-0464">Manganese</keyword>
<evidence type="ECO:0000256" key="5">
    <source>
        <dbReference type="SAM" id="MobiDB-lite"/>
    </source>
</evidence>
<comment type="cofactor">
    <cofactor evidence="1">
        <name>Mn(2+)</name>
        <dbReference type="ChEBI" id="CHEBI:29035"/>
    </cofactor>
</comment>
<comment type="catalytic activity">
    <reaction evidence="4">
        <text>O-phospho-L-threonyl-[protein] + H2O = L-threonyl-[protein] + phosphate</text>
        <dbReference type="Rhea" id="RHEA:47004"/>
        <dbReference type="Rhea" id="RHEA-COMP:11060"/>
        <dbReference type="Rhea" id="RHEA-COMP:11605"/>
        <dbReference type="ChEBI" id="CHEBI:15377"/>
        <dbReference type="ChEBI" id="CHEBI:30013"/>
        <dbReference type="ChEBI" id="CHEBI:43474"/>
        <dbReference type="ChEBI" id="CHEBI:61977"/>
        <dbReference type="EC" id="3.1.3.16"/>
    </reaction>
</comment>
<dbReference type="SUPFAM" id="SSF56300">
    <property type="entry name" value="Metallo-dependent phosphatases"/>
    <property type="match status" value="1"/>
</dbReference>
<dbReference type="EMBL" id="OVEO01000019">
    <property type="protein sequence ID" value="SPR01920.1"/>
    <property type="molecule type" value="Genomic_DNA"/>
</dbReference>
<dbReference type="InterPro" id="IPR004843">
    <property type="entry name" value="Calcineurin-like_PHP"/>
</dbReference>
<dbReference type="AlphaFoldDB" id="A0A3P3YPY2"/>
<evidence type="ECO:0000256" key="1">
    <source>
        <dbReference type="ARBA" id="ARBA00001936"/>
    </source>
</evidence>
<dbReference type="Gene3D" id="3.60.21.10">
    <property type="match status" value="1"/>
</dbReference>
<evidence type="ECO:0000313" key="7">
    <source>
        <dbReference type="EMBL" id="SPR01920.1"/>
    </source>
</evidence>
<dbReference type="PRINTS" id="PR00114">
    <property type="entry name" value="STPHPHTASE"/>
</dbReference>
<dbReference type="Proteomes" id="UP000290189">
    <property type="component" value="Unassembled WGS sequence"/>
</dbReference>
<evidence type="ECO:0000256" key="3">
    <source>
        <dbReference type="ARBA" id="ARBA00023211"/>
    </source>
</evidence>
<dbReference type="PANTHER" id="PTHR45668">
    <property type="entry name" value="SERINE/THREONINE-PROTEIN PHOSPHATASE 5-RELATED"/>
    <property type="match status" value="1"/>
</dbReference>
<proteinExistence type="inferred from homology"/>
<protein>
    <recommendedName>
        <fullName evidence="4">Serine/threonine-protein phosphatase</fullName>
        <ecNumber evidence="4">3.1.3.16</ecNumber>
    </recommendedName>
</protein>
<geneLocation type="mitochondrion" evidence="7"/>
<keyword evidence="4" id="KW-0378">Hydrolase</keyword>
<dbReference type="PROSITE" id="PS00125">
    <property type="entry name" value="SER_THR_PHOSPHATASE"/>
    <property type="match status" value="1"/>
</dbReference>
<evidence type="ECO:0000313" key="8">
    <source>
        <dbReference type="Proteomes" id="UP000290189"/>
    </source>
</evidence>
<dbReference type="GO" id="GO:0046872">
    <property type="term" value="F:metal ion binding"/>
    <property type="evidence" value="ECO:0007669"/>
    <property type="project" value="UniProtKB-KW"/>
</dbReference>
<organism evidence="7 8">
    <name type="scientific">Plasmodiophora brassicae</name>
    <name type="common">Clubroot disease agent</name>
    <dbReference type="NCBI Taxonomy" id="37360"/>
    <lineage>
        <taxon>Eukaryota</taxon>
        <taxon>Sar</taxon>
        <taxon>Rhizaria</taxon>
        <taxon>Endomyxa</taxon>
        <taxon>Phytomyxea</taxon>
        <taxon>Plasmodiophorida</taxon>
        <taxon>Plasmodiophoridae</taxon>
        <taxon>Plasmodiophora</taxon>
    </lineage>
</organism>
<dbReference type="InterPro" id="IPR029052">
    <property type="entry name" value="Metallo-depent_PP-like"/>
</dbReference>
<dbReference type="EC" id="3.1.3.16" evidence="4"/>
<sequence length="468" mass="50601">MRSAAMRPTHRSRSLLPAPSMAAAPAGLLVLRHTADGGDELVGGAEPKRARSEADAASVTPSNNPWLSMELMATSPTRAVPVEKIAWPTDPADVTVDVVMRLVDALRLCGKDPGTIRRVFTFANLSRLIRQAETALQACPNVVTVVAPDDGAALNVFGDTHGQFYDLLNVFSVNGYPSMQNWYIFNGDFVDRGSWGLEVAVTLFAFKLLYPGAVHLIRGNHETLYCTRTYGFMEECKVKYSKAIYAKFHSAFSRLPLACVILPSGSTVPATPDGLPAGSGLGIFVVHGGLYRQPDGSAGTLSQLQAVKRNVKDPQAEVLLDALWSDPQTVPGIEDNTLRGCATLFGPDVTEAFLKAHGLSLLVRSHEGPDAREKRPHMPNNMMSGFGIDQTYGETGAPLCISIFSAPNYPMGSTARGNLGAFLRFDGPRLRTLEPEIKQFGAVTRPPVRTYFVEPQPDLTDMSDGTPR</sequence>
<feature type="region of interest" description="Disordered" evidence="5">
    <location>
        <begin position="39"/>
        <end position="62"/>
    </location>
</feature>
<accession>A0A3P3YPY2</accession>
<gene>
    <name evidence="7" type="ORF">PLBR_LOCUS9135</name>
</gene>
<dbReference type="GO" id="GO:0004722">
    <property type="term" value="F:protein serine/threonine phosphatase activity"/>
    <property type="evidence" value="ECO:0007669"/>
    <property type="project" value="UniProtKB-EC"/>
</dbReference>
<dbReference type="InterPro" id="IPR006186">
    <property type="entry name" value="Ser/Thr-sp_prot-phosphatase"/>
</dbReference>
<comment type="similarity">
    <text evidence="4">Belongs to the PPP phosphatase family.</text>
</comment>
<evidence type="ECO:0000256" key="2">
    <source>
        <dbReference type="ARBA" id="ARBA00022723"/>
    </source>
</evidence>
<keyword evidence="7" id="KW-0496">Mitochondrion</keyword>
<keyword evidence="2" id="KW-0479">Metal-binding</keyword>